<keyword evidence="7" id="KW-0998">Cell outer membrane</keyword>
<evidence type="ECO:0000313" key="10">
    <source>
        <dbReference type="Proteomes" id="UP000244920"/>
    </source>
</evidence>
<keyword evidence="10" id="KW-1185">Reference proteome</keyword>
<keyword evidence="5 8" id="KW-0732">Signal</keyword>
<evidence type="ECO:0000313" key="9">
    <source>
        <dbReference type="EMBL" id="AWI51689.1"/>
    </source>
</evidence>
<dbReference type="AlphaFoldDB" id="A0A2U8FL27"/>
<dbReference type="PANTHER" id="PTHR35093:SF3">
    <property type="entry name" value="LONG-CHAIN FATTY ACID TRANSPORT PROTEIN"/>
    <property type="match status" value="1"/>
</dbReference>
<keyword evidence="6" id="KW-0472">Membrane</keyword>
<dbReference type="Pfam" id="PF03349">
    <property type="entry name" value="Toluene_X"/>
    <property type="match status" value="1"/>
</dbReference>
<dbReference type="RefSeq" id="WP_108924862.1">
    <property type="nucleotide sequence ID" value="NZ_CP029206.1"/>
</dbReference>
<evidence type="ECO:0000256" key="8">
    <source>
        <dbReference type="SAM" id="SignalP"/>
    </source>
</evidence>
<sequence length="493" mass="53147">MSKFSKTLLATTITFVAGGVNAAAFQLAEVSTSGLGMAYAGNAAVADNASVVATNPALMTKFKRAELSAGGVLIDTDLHVKGTTALGNSANQNNIVPTSLIPNAYFVTPITDKFALGVGYNVNYGLKSEYSNDFNAGTMGGKTELAAHNFNLSGAYDLGYGFSFGAGVNAIYSKAEVRRTLGDQVNNPAVQAGVARANAGAMLLERLPNQSMTLTQLVAAIPASPALQAIAAQNPTAVAALQGLATRSPNATVGQTASLLRATANTLSNKETEVSRIKGDEWSFGWNAGLTYELNENHRWGLAYHSAIDVKFKGKYRNALVNDLGSIIATNGVEKDGKLTLNLPAYWELSGYHKLTDRFAVQYSWKRTEWSRLKQLDAYSLDDQYHYFHKAENFRDSNRYALGVSYDATEDLTLRAGMAYDRSASVRSPSISIPDTNRVWYSAGATYRFTPDLSVDGGFSFLRGTSFSFNEDGAAFKTKARGYLYGLNLNYKF</sequence>
<evidence type="ECO:0000256" key="6">
    <source>
        <dbReference type="ARBA" id="ARBA00023136"/>
    </source>
</evidence>
<comment type="similarity">
    <text evidence="2">Belongs to the OmpP1/FadL family.</text>
</comment>
<dbReference type="SUPFAM" id="SSF56935">
    <property type="entry name" value="Porins"/>
    <property type="match status" value="1"/>
</dbReference>
<feature type="chain" id="PRO_5016026664" description="Transporter" evidence="8">
    <location>
        <begin position="23"/>
        <end position="493"/>
    </location>
</feature>
<dbReference type="Gene3D" id="2.40.160.60">
    <property type="entry name" value="Outer membrane protein transport protein (OMPP1/FadL/TodX)"/>
    <property type="match status" value="1"/>
</dbReference>
<comment type="subcellular location">
    <subcellularLocation>
        <location evidence="1">Cell outer membrane</location>
        <topology evidence="1">Multi-pass membrane protein</topology>
    </subcellularLocation>
</comment>
<feature type="signal peptide" evidence="8">
    <location>
        <begin position="1"/>
        <end position="22"/>
    </location>
</feature>
<keyword evidence="4" id="KW-0812">Transmembrane</keyword>
<dbReference type="KEGG" id="apor:DDU33_09435"/>
<evidence type="ECO:0000256" key="1">
    <source>
        <dbReference type="ARBA" id="ARBA00004571"/>
    </source>
</evidence>
<evidence type="ECO:0000256" key="4">
    <source>
        <dbReference type="ARBA" id="ARBA00022692"/>
    </source>
</evidence>
<dbReference type="Proteomes" id="UP000244920">
    <property type="component" value="Chromosome"/>
</dbReference>
<keyword evidence="3" id="KW-1134">Transmembrane beta strand</keyword>
<proteinExistence type="inferred from homology"/>
<evidence type="ECO:0000256" key="2">
    <source>
        <dbReference type="ARBA" id="ARBA00008163"/>
    </source>
</evidence>
<evidence type="ECO:0000256" key="3">
    <source>
        <dbReference type="ARBA" id="ARBA00022452"/>
    </source>
</evidence>
<organism evidence="9 10">
    <name type="scientific">Actinobacillus porcitonsillarum</name>
    <dbReference type="NCBI Taxonomy" id="189834"/>
    <lineage>
        <taxon>Bacteria</taxon>
        <taxon>Pseudomonadati</taxon>
        <taxon>Pseudomonadota</taxon>
        <taxon>Gammaproteobacteria</taxon>
        <taxon>Pasteurellales</taxon>
        <taxon>Pasteurellaceae</taxon>
        <taxon>Actinobacillus</taxon>
    </lineage>
</organism>
<dbReference type="EMBL" id="CP029206">
    <property type="protein sequence ID" value="AWI51689.1"/>
    <property type="molecule type" value="Genomic_DNA"/>
</dbReference>
<dbReference type="GO" id="GO:0015483">
    <property type="term" value="F:long-chain fatty acid transporting porin activity"/>
    <property type="evidence" value="ECO:0007669"/>
    <property type="project" value="TreeGrafter"/>
</dbReference>
<evidence type="ECO:0000256" key="7">
    <source>
        <dbReference type="ARBA" id="ARBA00023237"/>
    </source>
</evidence>
<accession>A0A2U8FL27</accession>
<evidence type="ECO:0008006" key="11">
    <source>
        <dbReference type="Google" id="ProtNLM"/>
    </source>
</evidence>
<name>A0A2U8FL27_9PAST</name>
<dbReference type="PANTHER" id="PTHR35093">
    <property type="entry name" value="OUTER MEMBRANE PROTEIN NMB0088-RELATED"/>
    <property type="match status" value="1"/>
</dbReference>
<dbReference type="InterPro" id="IPR005017">
    <property type="entry name" value="OMPP1/FadL/TodX"/>
</dbReference>
<evidence type="ECO:0000256" key="5">
    <source>
        <dbReference type="ARBA" id="ARBA00022729"/>
    </source>
</evidence>
<protein>
    <recommendedName>
        <fullName evidence="11">Transporter</fullName>
    </recommendedName>
</protein>
<gene>
    <name evidence="9" type="ORF">DDU33_09435</name>
</gene>
<reference evidence="10" key="1">
    <citation type="submission" date="2018-05" db="EMBL/GenBank/DDBJ databases">
        <title>Complete genome sequence of Actinobacillus porcitonsillarum reference strain 9953L55 (CCUG 46996).</title>
        <authorList>
            <person name="Dona V."/>
            <person name="Perreten V."/>
        </authorList>
    </citation>
    <scope>NUCLEOTIDE SEQUENCE [LARGE SCALE GENOMIC DNA]</scope>
    <source>
        <strain evidence="10">9953L55</strain>
    </source>
</reference>
<dbReference type="GO" id="GO:0009279">
    <property type="term" value="C:cell outer membrane"/>
    <property type="evidence" value="ECO:0007669"/>
    <property type="project" value="UniProtKB-SubCell"/>
</dbReference>